<dbReference type="Proteomes" id="UP000198372">
    <property type="component" value="Unassembled WGS sequence"/>
</dbReference>
<organism evidence="2 3">
    <name type="scientific">Microbotryum intermedium</name>
    <dbReference type="NCBI Taxonomy" id="269621"/>
    <lineage>
        <taxon>Eukaryota</taxon>
        <taxon>Fungi</taxon>
        <taxon>Dikarya</taxon>
        <taxon>Basidiomycota</taxon>
        <taxon>Pucciniomycotina</taxon>
        <taxon>Microbotryomycetes</taxon>
        <taxon>Microbotryales</taxon>
        <taxon>Microbotryaceae</taxon>
        <taxon>Microbotryum</taxon>
    </lineage>
</organism>
<reference evidence="3" key="1">
    <citation type="submission" date="2016-09" db="EMBL/GenBank/DDBJ databases">
        <authorList>
            <person name="Jeantristanb JTB J.-T."/>
            <person name="Ricardo R."/>
        </authorList>
    </citation>
    <scope>NUCLEOTIDE SEQUENCE [LARGE SCALE GENOMIC DNA]</scope>
</reference>
<keyword evidence="1" id="KW-0732">Signal</keyword>
<sequence length="69" mass="7334">MRSIISFLLALCLAFAVAQGACPSGTRLRKSNSVTSASTEVAAQVFKYGPRAVRGGSNSPLKRGMRIYI</sequence>
<gene>
    <name evidence="2" type="ORF">BQ2448_6557</name>
</gene>
<feature type="chain" id="PRO_5012059570" evidence="1">
    <location>
        <begin position="21"/>
        <end position="69"/>
    </location>
</feature>
<dbReference type="EMBL" id="FMSP01000020">
    <property type="protein sequence ID" value="SCV74125.1"/>
    <property type="molecule type" value="Genomic_DNA"/>
</dbReference>
<accession>A0A238FLT6</accession>
<feature type="signal peptide" evidence="1">
    <location>
        <begin position="1"/>
        <end position="20"/>
    </location>
</feature>
<evidence type="ECO:0000313" key="3">
    <source>
        <dbReference type="Proteomes" id="UP000198372"/>
    </source>
</evidence>
<name>A0A238FLT6_9BASI</name>
<protein>
    <submittedName>
        <fullName evidence="2">BQ2448_6557 protein</fullName>
    </submittedName>
</protein>
<evidence type="ECO:0000256" key="1">
    <source>
        <dbReference type="SAM" id="SignalP"/>
    </source>
</evidence>
<proteinExistence type="predicted"/>
<evidence type="ECO:0000313" key="2">
    <source>
        <dbReference type="EMBL" id="SCV74125.1"/>
    </source>
</evidence>
<keyword evidence="3" id="KW-1185">Reference proteome</keyword>
<dbReference type="AlphaFoldDB" id="A0A238FLT6"/>